<organism evidence="3 4">
    <name type="scientific">Hoylesella saccharolytica F0055</name>
    <dbReference type="NCBI Taxonomy" id="1127699"/>
    <lineage>
        <taxon>Bacteria</taxon>
        <taxon>Pseudomonadati</taxon>
        <taxon>Bacteroidota</taxon>
        <taxon>Bacteroidia</taxon>
        <taxon>Bacteroidales</taxon>
        <taxon>Prevotellaceae</taxon>
        <taxon>Hoylesella</taxon>
    </lineage>
</organism>
<dbReference type="PANTHER" id="PTHR40459:SF1">
    <property type="entry name" value="CONSERVED HYPOTHETICAL ALANINE AND LEUCINE RICH PROTEIN"/>
    <property type="match status" value="1"/>
</dbReference>
<dbReference type="Pfam" id="PF10727">
    <property type="entry name" value="Rossmann-like"/>
    <property type="match status" value="1"/>
</dbReference>
<dbReference type="PANTHER" id="PTHR40459">
    <property type="entry name" value="CONSERVED HYPOTHETICAL ALANINE AND LEUCINE RICH PROTEIN"/>
    <property type="match status" value="1"/>
</dbReference>
<dbReference type="SUPFAM" id="SSF51735">
    <property type="entry name" value="NAD(P)-binding Rossmann-fold domains"/>
    <property type="match status" value="1"/>
</dbReference>
<dbReference type="AlphaFoldDB" id="L1NEF6"/>
<dbReference type="Proteomes" id="UP000010433">
    <property type="component" value="Unassembled WGS sequence"/>
</dbReference>
<feature type="domain" description="DUF2520" evidence="2">
    <location>
        <begin position="126"/>
        <end position="251"/>
    </location>
</feature>
<comment type="caution">
    <text evidence="3">The sequence shown here is derived from an EMBL/GenBank/DDBJ whole genome shotgun (WGS) entry which is preliminary data.</text>
</comment>
<dbReference type="Gene3D" id="3.40.50.720">
    <property type="entry name" value="NAD(P)-binding Rossmann-like Domain"/>
    <property type="match status" value="1"/>
</dbReference>
<evidence type="ECO:0000259" key="1">
    <source>
        <dbReference type="Pfam" id="PF10727"/>
    </source>
</evidence>
<dbReference type="PATRIC" id="fig|1127699.3.peg.941"/>
<dbReference type="Pfam" id="PF10728">
    <property type="entry name" value="DUF2520"/>
    <property type="match status" value="1"/>
</dbReference>
<dbReference type="InterPro" id="IPR018931">
    <property type="entry name" value="DUF2520"/>
</dbReference>
<sequence>MNICLIGAGNLATHLGRALHEAGHCICQVYSRTSASAEILAPKLNSQPICQLSALRNDADIYIVALKDDVLHQILPQLCRHRSTQLFVHTAGSIPMDVFRQFTQTYGVIYPLQTFSKQRAVSFRHIPCLIEGNSKTVCNVLNTLCRSISDDVREVSSADRKYIHLAAVFGCNFTNLCYTLAAEILKRRKLPFELLLPLIDETAAKLHTMTPAAAQTGPAVRFDEHVMNRQLELLGNDDCLKDIYKMLSRQIHCLSTRP</sequence>
<dbReference type="InterPro" id="IPR036291">
    <property type="entry name" value="NAD(P)-bd_dom_sf"/>
</dbReference>
<accession>L1NEF6</accession>
<evidence type="ECO:0000313" key="4">
    <source>
        <dbReference type="Proteomes" id="UP000010433"/>
    </source>
</evidence>
<feature type="domain" description="Putative oxidoreductase/dehydrogenase Rossmann-like" evidence="1">
    <location>
        <begin position="2"/>
        <end position="105"/>
    </location>
</feature>
<dbReference type="EMBL" id="AMEP01000067">
    <property type="protein sequence ID" value="EKY01592.1"/>
    <property type="molecule type" value="Genomic_DNA"/>
</dbReference>
<dbReference type="Gene3D" id="1.10.1040.20">
    <property type="entry name" value="ProC-like, C-terminal domain"/>
    <property type="match status" value="1"/>
</dbReference>
<name>L1NEF6_9BACT</name>
<dbReference type="InterPro" id="IPR037108">
    <property type="entry name" value="TM1727-like_C_sf"/>
</dbReference>
<dbReference type="OrthoDB" id="9810755at2"/>
<dbReference type="HOGENOM" id="CLU_055635_1_1_10"/>
<protein>
    <recommendedName>
        <fullName evidence="5">NADP oxidoreductase coenzyme F420-dependent</fullName>
    </recommendedName>
</protein>
<gene>
    <name evidence="3" type="ORF">HMPREF9151_01016</name>
</gene>
<proteinExistence type="predicted"/>
<dbReference type="InterPro" id="IPR019665">
    <property type="entry name" value="OxRdtase/DH_put_Rossmann_dom"/>
</dbReference>
<dbReference type="SUPFAM" id="SSF48179">
    <property type="entry name" value="6-phosphogluconate dehydrogenase C-terminal domain-like"/>
    <property type="match status" value="1"/>
</dbReference>
<dbReference type="STRING" id="1127699.HMPREF9151_01016"/>
<evidence type="ECO:0008006" key="5">
    <source>
        <dbReference type="Google" id="ProtNLM"/>
    </source>
</evidence>
<evidence type="ECO:0000313" key="3">
    <source>
        <dbReference type="EMBL" id="EKY01592.1"/>
    </source>
</evidence>
<evidence type="ECO:0000259" key="2">
    <source>
        <dbReference type="Pfam" id="PF10728"/>
    </source>
</evidence>
<dbReference type="InterPro" id="IPR008927">
    <property type="entry name" value="6-PGluconate_DH-like_C_sf"/>
</dbReference>
<keyword evidence="4" id="KW-1185">Reference proteome</keyword>
<reference evidence="3 4" key="1">
    <citation type="submission" date="2012-05" db="EMBL/GenBank/DDBJ databases">
        <authorList>
            <person name="Weinstock G."/>
            <person name="Sodergren E."/>
            <person name="Lobos E.A."/>
            <person name="Fulton L."/>
            <person name="Fulton R."/>
            <person name="Courtney L."/>
            <person name="Fronick C."/>
            <person name="O'Laughlin M."/>
            <person name="Godfrey J."/>
            <person name="Wilson R.M."/>
            <person name="Miner T."/>
            <person name="Farmer C."/>
            <person name="Delehaunty K."/>
            <person name="Cordes M."/>
            <person name="Minx P."/>
            <person name="Tomlinson C."/>
            <person name="Chen J."/>
            <person name="Wollam A."/>
            <person name="Pepin K.H."/>
            <person name="Bhonagiri V."/>
            <person name="Zhang X."/>
            <person name="Suruliraj S."/>
            <person name="Warren W."/>
            <person name="Mitreva M."/>
            <person name="Mardis E.R."/>
            <person name="Wilson R.K."/>
        </authorList>
    </citation>
    <scope>NUCLEOTIDE SEQUENCE [LARGE SCALE GENOMIC DNA]</scope>
    <source>
        <strain evidence="3 4">F0055</strain>
    </source>
</reference>
<dbReference type="RefSeq" id="WP_009162230.1">
    <property type="nucleotide sequence ID" value="NZ_KB290986.1"/>
</dbReference>